<evidence type="ECO:0000313" key="2">
    <source>
        <dbReference type="Proteomes" id="UP001055811"/>
    </source>
</evidence>
<evidence type="ECO:0000313" key="1">
    <source>
        <dbReference type="EMBL" id="KAI3740888.1"/>
    </source>
</evidence>
<sequence>MSSSRYSSFNNRSSAESDPSSSTELNQTKTRRQIPDVSYALAKSKSAKNEQNFSAMVKKFMEKKSSTSSSSKLKGREFVVAADVTSIIADDLKKKMTMTARRGGTSGFGGLHKKLFGSNVKGEKCEKKKALTEVKANTRSLAMVLRSERELLSRIKDQESEIMELRLMLEEKNKEVDKLKDLCLEQREEIKSLKSAILFPDLTNSQQDCSELKEAKELIPNLQRQVTSLTGQLQCLAHDLAQVKADKYSAMRFSDSLVSSPKTPTYEQEEALNSLEFSSGDHTTHGSADDMFLEDLNPCLTPFAKSNSKEIGYASPSENLSYNNNKKTSLDNFLGSQCRIQSKSLVDRQHGNSANSARILGRPTHRSDESKCTYGNMWD</sequence>
<accession>A0ACB9D2P1</accession>
<name>A0ACB9D2P1_CICIN</name>
<organism evidence="1 2">
    <name type="scientific">Cichorium intybus</name>
    <name type="common">Chicory</name>
    <dbReference type="NCBI Taxonomy" id="13427"/>
    <lineage>
        <taxon>Eukaryota</taxon>
        <taxon>Viridiplantae</taxon>
        <taxon>Streptophyta</taxon>
        <taxon>Embryophyta</taxon>
        <taxon>Tracheophyta</taxon>
        <taxon>Spermatophyta</taxon>
        <taxon>Magnoliopsida</taxon>
        <taxon>eudicotyledons</taxon>
        <taxon>Gunneridae</taxon>
        <taxon>Pentapetalae</taxon>
        <taxon>asterids</taxon>
        <taxon>campanulids</taxon>
        <taxon>Asterales</taxon>
        <taxon>Asteraceae</taxon>
        <taxon>Cichorioideae</taxon>
        <taxon>Cichorieae</taxon>
        <taxon>Cichoriinae</taxon>
        <taxon>Cichorium</taxon>
    </lineage>
</organism>
<keyword evidence="2" id="KW-1185">Reference proteome</keyword>
<proteinExistence type="predicted"/>
<protein>
    <submittedName>
        <fullName evidence="1">Uncharacterized protein</fullName>
    </submittedName>
</protein>
<dbReference type="EMBL" id="CM042013">
    <property type="protein sequence ID" value="KAI3740888.1"/>
    <property type="molecule type" value="Genomic_DNA"/>
</dbReference>
<dbReference type="Proteomes" id="UP001055811">
    <property type="component" value="Linkage Group LG05"/>
</dbReference>
<gene>
    <name evidence="1" type="ORF">L2E82_31363</name>
</gene>
<reference evidence="1 2" key="2">
    <citation type="journal article" date="2022" name="Mol. Ecol. Resour.">
        <title>The genomes of chicory, endive, great burdock and yacon provide insights into Asteraceae paleo-polyploidization history and plant inulin production.</title>
        <authorList>
            <person name="Fan W."/>
            <person name="Wang S."/>
            <person name="Wang H."/>
            <person name="Wang A."/>
            <person name="Jiang F."/>
            <person name="Liu H."/>
            <person name="Zhao H."/>
            <person name="Xu D."/>
            <person name="Zhang Y."/>
        </authorList>
    </citation>
    <scope>NUCLEOTIDE SEQUENCE [LARGE SCALE GENOMIC DNA]</scope>
    <source>
        <strain evidence="2">cv. Punajuju</strain>
        <tissue evidence="1">Leaves</tissue>
    </source>
</reference>
<comment type="caution">
    <text evidence="1">The sequence shown here is derived from an EMBL/GenBank/DDBJ whole genome shotgun (WGS) entry which is preliminary data.</text>
</comment>
<reference evidence="2" key="1">
    <citation type="journal article" date="2022" name="Mol. Ecol. Resour.">
        <title>The genomes of chicory, endive, great burdock and yacon provide insights into Asteraceae palaeo-polyploidization history and plant inulin production.</title>
        <authorList>
            <person name="Fan W."/>
            <person name="Wang S."/>
            <person name="Wang H."/>
            <person name="Wang A."/>
            <person name="Jiang F."/>
            <person name="Liu H."/>
            <person name="Zhao H."/>
            <person name="Xu D."/>
            <person name="Zhang Y."/>
        </authorList>
    </citation>
    <scope>NUCLEOTIDE SEQUENCE [LARGE SCALE GENOMIC DNA]</scope>
    <source>
        <strain evidence="2">cv. Punajuju</strain>
    </source>
</reference>